<dbReference type="PRINTS" id="PR00097">
    <property type="entry name" value="ANTSNTHASEII"/>
</dbReference>
<dbReference type="SUPFAM" id="SSF52317">
    <property type="entry name" value="Class I glutamine amidotransferase-like"/>
    <property type="match status" value="1"/>
</dbReference>
<keyword evidence="1" id="KW-0315">Glutamine amidotransferase</keyword>
<name>A0A2U1TEZ8_9MICO</name>
<dbReference type="Pfam" id="PF07722">
    <property type="entry name" value="Peptidase_C26"/>
    <property type="match status" value="1"/>
</dbReference>
<keyword evidence="2" id="KW-1185">Reference proteome</keyword>
<dbReference type="InterPro" id="IPR044668">
    <property type="entry name" value="PuuD-like"/>
</dbReference>
<dbReference type="GO" id="GO:0016740">
    <property type="term" value="F:transferase activity"/>
    <property type="evidence" value="ECO:0007669"/>
    <property type="project" value="UniProtKB-KW"/>
</dbReference>
<dbReference type="PRINTS" id="PR00096">
    <property type="entry name" value="GATASE"/>
</dbReference>
<dbReference type="InterPro" id="IPR029062">
    <property type="entry name" value="Class_I_gatase-like"/>
</dbReference>
<organism evidence="1 2">
    <name type="scientific">Mycetocola zhujimingii</name>
    <dbReference type="NCBI Taxonomy" id="2079792"/>
    <lineage>
        <taxon>Bacteria</taxon>
        <taxon>Bacillati</taxon>
        <taxon>Actinomycetota</taxon>
        <taxon>Actinomycetes</taxon>
        <taxon>Micrococcales</taxon>
        <taxon>Microbacteriaceae</taxon>
        <taxon>Mycetocola</taxon>
    </lineage>
</organism>
<sequence>MKVAIFLVSGSASRFAETGALSGVLHRVLRGVSSTYGISSRERAQWNHNPKEAAVSDAAARLVVVEVTTRRENAPAYDAYVRTMIDRAAHEARETGWDVTQLSAADLGVSGLLDAADSADAIIVMGGEDIDPQFYDGERGYEGESYHFEIADAAQIELVRRAAATRTPVLGICRGHQIINVALGGTLLQHVEAPGHRVTDLPVEYALVEHPVRLERGSRIAERFGREHILVQSAHHQVADRLGDGLTAVGWAHDGHIEAIEHESLPITGVQWHPEGLLAPTGQLRVLLDGLAAETRAQLQRS</sequence>
<dbReference type="EMBL" id="QEFB01000005">
    <property type="protein sequence ID" value="PWC07353.1"/>
    <property type="molecule type" value="Genomic_DNA"/>
</dbReference>
<accession>A0A2U1TEZ8</accession>
<keyword evidence="1" id="KW-0808">Transferase</keyword>
<dbReference type="PANTHER" id="PTHR43235">
    <property type="entry name" value="GLUTAMINE AMIDOTRANSFERASE PB2B2.05-RELATED"/>
    <property type="match status" value="1"/>
</dbReference>
<dbReference type="GO" id="GO:0006598">
    <property type="term" value="P:polyamine catabolic process"/>
    <property type="evidence" value="ECO:0007669"/>
    <property type="project" value="TreeGrafter"/>
</dbReference>
<gene>
    <name evidence="1" type="ORF">DF223_06955</name>
</gene>
<dbReference type="GO" id="GO:0005829">
    <property type="term" value="C:cytosol"/>
    <property type="evidence" value="ECO:0007669"/>
    <property type="project" value="TreeGrafter"/>
</dbReference>
<dbReference type="Gene3D" id="3.40.50.880">
    <property type="match status" value="1"/>
</dbReference>
<dbReference type="InterPro" id="IPR011697">
    <property type="entry name" value="Peptidase_C26"/>
</dbReference>
<proteinExistence type="predicted"/>
<protein>
    <submittedName>
        <fullName evidence="1">Glutamine amidotransferase</fullName>
    </submittedName>
</protein>
<dbReference type="PROSITE" id="PS51273">
    <property type="entry name" value="GATASE_TYPE_1"/>
    <property type="match status" value="1"/>
</dbReference>
<dbReference type="Proteomes" id="UP000244962">
    <property type="component" value="Unassembled WGS sequence"/>
</dbReference>
<reference evidence="2" key="1">
    <citation type="submission" date="2018-04" db="EMBL/GenBank/DDBJ databases">
        <authorList>
            <person name="Liu S."/>
            <person name="Wang Z."/>
            <person name="Li J."/>
        </authorList>
    </citation>
    <scope>NUCLEOTIDE SEQUENCE [LARGE SCALE GENOMIC DNA]</scope>
    <source>
        <strain evidence="2">622</strain>
    </source>
</reference>
<dbReference type="AlphaFoldDB" id="A0A2U1TEZ8"/>
<comment type="caution">
    <text evidence="1">The sequence shown here is derived from an EMBL/GenBank/DDBJ whole genome shotgun (WGS) entry which is preliminary data.</text>
</comment>
<dbReference type="GO" id="GO:0033969">
    <property type="term" value="F:gamma-glutamyl-gamma-aminobutyrate hydrolase activity"/>
    <property type="evidence" value="ECO:0007669"/>
    <property type="project" value="TreeGrafter"/>
</dbReference>
<evidence type="ECO:0000313" key="1">
    <source>
        <dbReference type="EMBL" id="PWC07353.1"/>
    </source>
</evidence>
<dbReference type="PANTHER" id="PTHR43235:SF1">
    <property type="entry name" value="GLUTAMINE AMIDOTRANSFERASE PB2B2.05-RELATED"/>
    <property type="match status" value="1"/>
</dbReference>
<evidence type="ECO:0000313" key="2">
    <source>
        <dbReference type="Proteomes" id="UP000244962"/>
    </source>
</evidence>